<evidence type="ECO:0000259" key="6">
    <source>
        <dbReference type="Pfam" id="PF00542"/>
    </source>
</evidence>
<dbReference type="GO" id="GO:1990904">
    <property type="term" value="C:ribonucleoprotein complex"/>
    <property type="evidence" value="ECO:0007669"/>
    <property type="project" value="UniProtKB-KW"/>
</dbReference>
<dbReference type="SUPFAM" id="SSF48300">
    <property type="entry name" value="Ribosomal protein L7/12, oligomerisation (N-terminal) domain"/>
    <property type="match status" value="1"/>
</dbReference>
<comment type="similarity">
    <text evidence="1 4">Belongs to the bacterial ribosomal protein bL12 family.</text>
</comment>
<name>A0A1Z1M6V3_BOSMO</name>
<evidence type="ECO:0000256" key="3">
    <source>
        <dbReference type="ARBA" id="ARBA00023274"/>
    </source>
</evidence>
<dbReference type="SUPFAM" id="SSF54736">
    <property type="entry name" value="ClpS-like"/>
    <property type="match status" value="1"/>
</dbReference>
<dbReference type="InterPro" id="IPR014719">
    <property type="entry name" value="Ribosomal_bL12_C/ClpS-like"/>
</dbReference>
<keyword evidence="3 4" id="KW-0687">Ribonucleoprotein</keyword>
<evidence type="ECO:0000256" key="2">
    <source>
        <dbReference type="ARBA" id="ARBA00022980"/>
    </source>
</evidence>
<protein>
    <recommendedName>
        <fullName evidence="4">Large ribosomal subunit protein bL12c</fullName>
    </recommendedName>
</protein>
<keyword evidence="8" id="KW-0150">Chloroplast</keyword>
<dbReference type="NCBIfam" id="TIGR00855">
    <property type="entry name" value="L12"/>
    <property type="match status" value="1"/>
</dbReference>
<dbReference type="GO" id="GO:0003735">
    <property type="term" value="F:structural constituent of ribosome"/>
    <property type="evidence" value="ECO:0007669"/>
    <property type="project" value="InterPro"/>
</dbReference>
<dbReference type="InterPro" id="IPR013823">
    <property type="entry name" value="Ribosomal_bL12_C"/>
</dbReference>
<dbReference type="InterPro" id="IPR036235">
    <property type="entry name" value="Ribosomal_bL12_oligo_N_sf"/>
</dbReference>
<comment type="subunit">
    <text evidence="4">Homodimer. Part of the ribosomal stalk of the 50S ribosomal subunit. Forms a multimeric L10(L12)X complex, where L10 forms an elongated spine to which 2 to 4 L12 dimers bind in a sequential fashion. Binds GTP-bound translation factors.</text>
</comment>
<dbReference type="GO" id="GO:0005840">
    <property type="term" value="C:ribosome"/>
    <property type="evidence" value="ECO:0007669"/>
    <property type="project" value="UniProtKB-KW"/>
</dbReference>
<dbReference type="CDD" id="cd00387">
    <property type="entry name" value="Ribosomal_L7_L12"/>
    <property type="match status" value="1"/>
</dbReference>
<keyword evidence="2 4" id="KW-0689">Ribosomal protein</keyword>
<feature type="region of interest" description="Disordered" evidence="5">
    <location>
        <begin position="99"/>
        <end position="131"/>
    </location>
</feature>
<feature type="compositionally biased region" description="Basic and acidic residues" evidence="5">
    <location>
        <begin position="99"/>
        <end position="125"/>
    </location>
</feature>
<proteinExistence type="inferred from homology"/>
<accession>A0A1Z1M6V3</accession>
<evidence type="ECO:0000313" key="8">
    <source>
        <dbReference type="EMBL" id="ARW61746.1"/>
    </source>
</evidence>
<comment type="subcellular location">
    <subcellularLocation>
        <location evidence="4">Plastid</location>
        <location evidence="4">Chloroplast</location>
    </subcellularLocation>
</comment>
<dbReference type="PANTHER" id="PTHR45987:SF4">
    <property type="entry name" value="LARGE RIBOSOMAL SUBUNIT PROTEIN BL12M"/>
    <property type="match status" value="1"/>
</dbReference>
<dbReference type="EMBL" id="MF101419">
    <property type="protein sequence ID" value="ARW61746.1"/>
    <property type="molecule type" value="Genomic_DNA"/>
</dbReference>
<dbReference type="GO" id="GO:0006412">
    <property type="term" value="P:translation"/>
    <property type="evidence" value="ECO:0007669"/>
    <property type="project" value="UniProtKB-UniRule"/>
</dbReference>
<dbReference type="GO" id="GO:0003729">
    <property type="term" value="F:mRNA binding"/>
    <property type="evidence" value="ECO:0007669"/>
    <property type="project" value="TreeGrafter"/>
</dbReference>
<comment type="function">
    <text evidence="4">Forms part of the ribosomal stalk which helps the ribosome interact with GTP-bound translation factors. Is thus essential for accurate translation.</text>
</comment>
<dbReference type="RefSeq" id="YP_009393184.1">
    <property type="nucleotide sequence ID" value="NC_035266.1"/>
</dbReference>
<organism evidence="8">
    <name type="scientific">Bostrychia moritziana</name>
    <name type="common">Red alga</name>
    <name type="synonym">Polysiphonia moritziana</name>
    <dbReference type="NCBI Taxonomy" id="103713"/>
    <lineage>
        <taxon>Eukaryota</taxon>
        <taxon>Rhodophyta</taxon>
        <taxon>Florideophyceae</taxon>
        <taxon>Rhodymeniophycidae</taxon>
        <taxon>Ceramiales</taxon>
        <taxon>Rhodomelaceae</taxon>
        <taxon>Bostrychia</taxon>
    </lineage>
</organism>
<evidence type="ECO:0000256" key="1">
    <source>
        <dbReference type="ARBA" id="ARBA00007197"/>
    </source>
</evidence>
<evidence type="ECO:0000256" key="4">
    <source>
        <dbReference type="HAMAP-Rule" id="MF_00368"/>
    </source>
</evidence>
<feature type="domain" description="Large ribosomal subunit protein bL12 oligomerization" evidence="7">
    <location>
        <begin position="4"/>
        <end position="40"/>
    </location>
</feature>
<dbReference type="HAMAP" id="MF_00368">
    <property type="entry name" value="Ribosomal_bL12"/>
    <property type="match status" value="1"/>
</dbReference>
<dbReference type="InterPro" id="IPR008932">
    <property type="entry name" value="Ribosomal_bL12_oligo"/>
</dbReference>
<dbReference type="Pfam" id="PF16320">
    <property type="entry name" value="Ribosomal_L12_N"/>
    <property type="match status" value="1"/>
</dbReference>
<keyword evidence="8" id="KW-0934">Plastid</keyword>
<dbReference type="InterPro" id="IPR000206">
    <property type="entry name" value="Ribosomal_bL12"/>
</dbReference>
<dbReference type="Gene3D" id="3.30.1390.10">
    <property type="match status" value="1"/>
</dbReference>
<dbReference type="Pfam" id="PF00542">
    <property type="entry name" value="Ribosomal_L12"/>
    <property type="match status" value="1"/>
</dbReference>
<gene>
    <name evidence="4 8" type="primary">rpl12</name>
</gene>
<dbReference type="Gene3D" id="1.20.5.710">
    <property type="entry name" value="Single helix bin"/>
    <property type="match status" value="1"/>
</dbReference>
<sequence length="131" mass="14285">MNSKINNIIEELKSLTLLEAAELVKQIEQTFDVDSSSVAASNMVMMSSGSSNVSNDQEEEQTEFDVILEEVPTPKKIAILKVVRSLTSLGLKEAKELVESAPKSIKESTSKEDAEEIKSKLEEAGAKVSIK</sequence>
<geneLocation type="chloroplast" evidence="8"/>
<evidence type="ECO:0000259" key="7">
    <source>
        <dbReference type="Pfam" id="PF16320"/>
    </source>
</evidence>
<dbReference type="FunFam" id="3.30.1390.10:FF:000001">
    <property type="entry name" value="50S ribosomal protein L7/L12"/>
    <property type="match status" value="1"/>
</dbReference>
<evidence type="ECO:0000256" key="5">
    <source>
        <dbReference type="SAM" id="MobiDB-lite"/>
    </source>
</evidence>
<dbReference type="GeneID" id="33354837"/>
<feature type="domain" description="Large ribosomal subunit protein bL12 C-terminal" evidence="6">
    <location>
        <begin position="64"/>
        <end position="131"/>
    </location>
</feature>
<dbReference type="AlphaFoldDB" id="A0A1Z1M6V3"/>
<reference evidence="8" key="1">
    <citation type="journal article" date="2017" name="J. Phycol.">
        <title>Analysis of chloroplast genomes and a supermatrix inform reclassification of the Rhodomelaceae (Rhodophyta).</title>
        <authorList>
            <person name="Diaz-Tapia P."/>
            <person name="Maggs C.A."/>
            <person name="West J.A."/>
            <person name="Verbruggen H."/>
        </authorList>
    </citation>
    <scope>NUCLEOTIDE SEQUENCE</scope>
    <source>
        <strain evidence="8">JW3660</strain>
    </source>
</reference>
<dbReference type="GO" id="GO:0009507">
    <property type="term" value="C:chloroplast"/>
    <property type="evidence" value="ECO:0007669"/>
    <property type="project" value="UniProtKB-SubCell"/>
</dbReference>
<dbReference type="PANTHER" id="PTHR45987">
    <property type="entry name" value="39S RIBOSOMAL PROTEIN L12"/>
    <property type="match status" value="1"/>
</dbReference>